<dbReference type="Gene3D" id="3.30.9.10">
    <property type="entry name" value="D-Amino Acid Oxidase, subunit A, domain 2"/>
    <property type="match status" value="2"/>
</dbReference>
<dbReference type="GO" id="GO:0005737">
    <property type="term" value="C:cytoplasm"/>
    <property type="evidence" value="ECO:0007669"/>
    <property type="project" value="TreeGrafter"/>
</dbReference>
<gene>
    <name evidence="3" type="ORF">GIY56_09025</name>
</gene>
<accession>A0A6L6HPS9</accession>
<evidence type="ECO:0000313" key="4">
    <source>
        <dbReference type="Proteomes" id="UP000481417"/>
    </source>
</evidence>
<organism evidence="3 4">
    <name type="scientific">Paracoccus lichenicola</name>
    <dbReference type="NCBI Taxonomy" id="2665644"/>
    <lineage>
        <taxon>Bacteria</taxon>
        <taxon>Pseudomonadati</taxon>
        <taxon>Pseudomonadota</taxon>
        <taxon>Alphaproteobacteria</taxon>
        <taxon>Rhodobacterales</taxon>
        <taxon>Paracoccaceae</taxon>
        <taxon>Paracoccus</taxon>
    </lineage>
</organism>
<dbReference type="InterPro" id="IPR006076">
    <property type="entry name" value="FAD-dep_OxRdtase"/>
</dbReference>
<dbReference type="Gene3D" id="3.50.50.60">
    <property type="entry name" value="FAD/NAD(P)-binding domain"/>
    <property type="match status" value="2"/>
</dbReference>
<keyword evidence="4" id="KW-1185">Reference proteome</keyword>
<dbReference type="PANTHER" id="PTHR13847">
    <property type="entry name" value="SARCOSINE DEHYDROGENASE-RELATED"/>
    <property type="match status" value="1"/>
</dbReference>
<sequence length="338" mass="35358">MTSVTIIGGGIFGLACAWEMTRRGAPVRLIEAVRIGAGSSGGHVGALAPHAPDNWNPKKAFQLDSLLMAPAFWAGVEAASNLPSGYARTGRLQPAGDADRLRDRIAAAADRWPQDCAMRLTDTPPGDLVPDSPSGLWLFDTLTARLSPRAAGAALAQAIRNRGGEIIEGQTPGPLAGPVLWATGTPGLEDLSRDLGRPIGKGVKGQSALLRHAAPDAPQVFADGLHIVPHGDGTVAIGSTSENDYDHLDPDDRIDALIAKARATCPQLRGAPVIDRWAGARPRARTRAPILGPWPGRPGHHVANGGFKIGFGMAPKIAQVMADLILDGHDAIPDGFRL</sequence>
<proteinExistence type="predicted"/>
<evidence type="ECO:0000313" key="3">
    <source>
        <dbReference type="EMBL" id="MTE00429.1"/>
    </source>
</evidence>
<dbReference type="InterPro" id="IPR036188">
    <property type="entry name" value="FAD/NAD-bd_sf"/>
</dbReference>
<dbReference type="SUPFAM" id="SSF51971">
    <property type="entry name" value="Nucleotide-binding domain"/>
    <property type="match status" value="1"/>
</dbReference>
<dbReference type="Pfam" id="PF01266">
    <property type="entry name" value="DAO"/>
    <property type="match status" value="1"/>
</dbReference>
<name>A0A6L6HPS9_9RHOB</name>
<dbReference type="PANTHER" id="PTHR13847:SF289">
    <property type="entry name" value="GLYCINE OXIDASE"/>
    <property type="match status" value="1"/>
</dbReference>
<dbReference type="AlphaFoldDB" id="A0A6L6HPS9"/>
<protein>
    <submittedName>
        <fullName evidence="3">FAD-dependent oxidoreductase</fullName>
    </submittedName>
</protein>
<dbReference type="Proteomes" id="UP000481417">
    <property type="component" value="Unassembled WGS sequence"/>
</dbReference>
<keyword evidence="1" id="KW-0560">Oxidoreductase</keyword>
<dbReference type="GO" id="GO:0016491">
    <property type="term" value="F:oxidoreductase activity"/>
    <property type="evidence" value="ECO:0007669"/>
    <property type="project" value="UniProtKB-KW"/>
</dbReference>
<dbReference type="RefSeq" id="WP_154764504.1">
    <property type="nucleotide sequence ID" value="NZ_WMBT01000004.1"/>
</dbReference>
<reference evidence="3 4" key="1">
    <citation type="submission" date="2019-11" db="EMBL/GenBank/DDBJ databases">
        <authorList>
            <person name="Lang L."/>
        </authorList>
    </citation>
    <scope>NUCLEOTIDE SEQUENCE [LARGE SCALE GENOMIC DNA]</scope>
    <source>
        <strain evidence="3 4">YIM 132242</strain>
    </source>
</reference>
<evidence type="ECO:0000256" key="1">
    <source>
        <dbReference type="ARBA" id="ARBA00023002"/>
    </source>
</evidence>
<comment type="caution">
    <text evidence="3">The sequence shown here is derived from an EMBL/GenBank/DDBJ whole genome shotgun (WGS) entry which is preliminary data.</text>
</comment>
<evidence type="ECO:0000259" key="2">
    <source>
        <dbReference type="Pfam" id="PF01266"/>
    </source>
</evidence>
<feature type="domain" description="FAD dependent oxidoreductase" evidence="2">
    <location>
        <begin position="4"/>
        <end position="324"/>
    </location>
</feature>
<dbReference type="EMBL" id="WMBT01000004">
    <property type="protein sequence ID" value="MTE00429.1"/>
    <property type="molecule type" value="Genomic_DNA"/>
</dbReference>